<feature type="transmembrane region" description="Helical" evidence="1">
    <location>
        <begin position="52"/>
        <end position="71"/>
    </location>
</feature>
<sequence>METILDIGRAVFPLLVTASIVVFVIKRLEHKYKRGTLGKKETTSAQTLLDSLIPLGMLAGVFVSIIISLFFDIQMFSIMGYGAGAGFLFGYIAYEWYSDQPEENTN</sequence>
<keyword evidence="3" id="KW-1185">Reference proteome</keyword>
<dbReference type="EMBL" id="JAFBCV010000001">
    <property type="protein sequence ID" value="MBM7836794.1"/>
    <property type="molecule type" value="Genomic_DNA"/>
</dbReference>
<evidence type="ECO:0000313" key="3">
    <source>
        <dbReference type="Proteomes" id="UP001179280"/>
    </source>
</evidence>
<keyword evidence="1" id="KW-1133">Transmembrane helix</keyword>
<dbReference type="Proteomes" id="UP001179280">
    <property type="component" value="Unassembled WGS sequence"/>
</dbReference>
<organism evidence="2 3">
    <name type="scientific">Shouchella xiaoxiensis</name>
    <dbReference type="NCBI Taxonomy" id="766895"/>
    <lineage>
        <taxon>Bacteria</taxon>
        <taxon>Bacillati</taxon>
        <taxon>Bacillota</taxon>
        <taxon>Bacilli</taxon>
        <taxon>Bacillales</taxon>
        <taxon>Bacillaceae</taxon>
        <taxon>Shouchella</taxon>
    </lineage>
</organism>
<keyword evidence="1" id="KW-0472">Membrane</keyword>
<name>A0ABS2SMQ3_9BACI</name>
<gene>
    <name evidence="2" type="ORF">JOC54_000025</name>
</gene>
<protein>
    <submittedName>
        <fullName evidence="2">Uncharacterized protein</fullName>
    </submittedName>
</protein>
<reference evidence="2" key="1">
    <citation type="submission" date="2021-01" db="EMBL/GenBank/DDBJ databases">
        <title>Genomic Encyclopedia of Type Strains, Phase IV (KMG-IV): sequencing the most valuable type-strain genomes for metagenomic binning, comparative biology and taxonomic classification.</title>
        <authorList>
            <person name="Goeker M."/>
        </authorList>
    </citation>
    <scope>NUCLEOTIDE SEQUENCE</scope>
    <source>
        <strain evidence="2">DSM 21943</strain>
    </source>
</reference>
<keyword evidence="1" id="KW-0812">Transmembrane</keyword>
<feature type="transmembrane region" description="Helical" evidence="1">
    <location>
        <begin position="7"/>
        <end position="25"/>
    </location>
</feature>
<feature type="transmembrane region" description="Helical" evidence="1">
    <location>
        <begin position="78"/>
        <end position="97"/>
    </location>
</feature>
<proteinExistence type="predicted"/>
<evidence type="ECO:0000313" key="2">
    <source>
        <dbReference type="EMBL" id="MBM7836794.1"/>
    </source>
</evidence>
<evidence type="ECO:0000256" key="1">
    <source>
        <dbReference type="SAM" id="Phobius"/>
    </source>
</evidence>
<dbReference type="RefSeq" id="WP_204463516.1">
    <property type="nucleotide sequence ID" value="NZ_JAFBCV010000001.1"/>
</dbReference>
<comment type="caution">
    <text evidence="2">The sequence shown here is derived from an EMBL/GenBank/DDBJ whole genome shotgun (WGS) entry which is preliminary data.</text>
</comment>
<accession>A0ABS2SMQ3</accession>